<gene>
    <name evidence="2" type="ORF">BU24DRAFT_10877</name>
</gene>
<evidence type="ECO:0000256" key="1">
    <source>
        <dbReference type="SAM" id="Phobius"/>
    </source>
</evidence>
<dbReference type="GeneID" id="54278169"/>
<keyword evidence="1" id="KW-0472">Membrane</keyword>
<evidence type="ECO:0000313" key="3">
    <source>
        <dbReference type="Proteomes" id="UP000799778"/>
    </source>
</evidence>
<feature type="transmembrane region" description="Helical" evidence="1">
    <location>
        <begin position="63"/>
        <end position="86"/>
    </location>
</feature>
<protein>
    <submittedName>
        <fullName evidence="2">Uncharacterized protein</fullName>
    </submittedName>
</protein>
<dbReference type="EMBL" id="ML978066">
    <property type="protein sequence ID" value="KAF2020912.1"/>
    <property type="molecule type" value="Genomic_DNA"/>
</dbReference>
<keyword evidence="1" id="KW-1133">Transmembrane helix</keyword>
<dbReference type="RefSeq" id="XP_033389251.1">
    <property type="nucleotide sequence ID" value="XM_033520772.1"/>
</dbReference>
<sequence>MHGKPKPSLLTCVGAVIQVEGFVCTLCESENRSASNLVWMPAPRSYIYCVCENRKCRAPSTPAISYALSCHAVVCGGVMICILCVAQHRQSYNFSQITLKYDWMWL</sequence>
<reference evidence="2" key="1">
    <citation type="journal article" date="2020" name="Stud. Mycol.">
        <title>101 Dothideomycetes genomes: a test case for predicting lifestyles and emergence of pathogens.</title>
        <authorList>
            <person name="Haridas S."/>
            <person name="Albert R."/>
            <person name="Binder M."/>
            <person name="Bloem J."/>
            <person name="Labutti K."/>
            <person name="Salamov A."/>
            <person name="Andreopoulos B."/>
            <person name="Baker S."/>
            <person name="Barry K."/>
            <person name="Bills G."/>
            <person name="Bluhm B."/>
            <person name="Cannon C."/>
            <person name="Castanera R."/>
            <person name="Culley D."/>
            <person name="Daum C."/>
            <person name="Ezra D."/>
            <person name="Gonzalez J."/>
            <person name="Henrissat B."/>
            <person name="Kuo A."/>
            <person name="Liang C."/>
            <person name="Lipzen A."/>
            <person name="Lutzoni F."/>
            <person name="Magnuson J."/>
            <person name="Mondo S."/>
            <person name="Nolan M."/>
            <person name="Ohm R."/>
            <person name="Pangilinan J."/>
            <person name="Park H.-J."/>
            <person name="Ramirez L."/>
            <person name="Alfaro M."/>
            <person name="Sun H."/>
            <person name="Tritt A."/>
            <person name="Yoshinaga Y."/>
            <person name="Zwiers L.-H."/>
            <person name="Turgeon B."/>
            <person name="Goodwin S."/>
            <person name="Spatafora J."/>
            <person name="Crous P."/>
            <person name="Grigoriev I."/>
        </authorList>
    </citation>
    <scope>NUCLEOTIDE SEQUENCE</scope>
    <source>
        <strain evidence="2">CBS 175.79</strain>
    </source>
</reference>
<evidence type="ECO:0000313" key="2">
    <source>
        <dbReference type="EMBL" id="KAF2020912.1"/>
    </source>
</evidence>
<keyword evidence="1" id="KW-0812">Transmembrane</keyword>
<name>A0A6A5Y5T0_9PLEO</name>
<accession>A0A6A5Y5T0</accession>
<dbReference type="Proteomes" id="UP000799778">
    <property type="component" value="Unassembled WGS sequence"/>
</dbReference>
<keyword evidence="3" id="KW-1185">Reference proteome</keyword>
<organism evidence="2 3">
    <name type="scientific">Aaosphaeria arxii CBS 175.79</name>
    <dbReference type="NCBI Taxonomy" id="1450172"/>
    <lineage>
        <taxon>Eukaryota</taxon>
        <taxon>Fungi</taxon>
        <taxon>Dikarya</taxon>
        <taxon>Ascomycota</taxon>
        <taxon>Pezizomycotina</taxon>
        <taxon>Dothideomycetes</taxon>
        <taxon>Pleosporomycetidae</taxon>
        <taxon>Pleosporales</taxon>
        <taxon>Pleosporales incertae sedis</taxon>
        <taxon>Aaosphaeria</taxon>
    </lineage>
</organism>
<dbReference type="AlphaFoldDB" id="A0A6A5Y5T0"/>
<proteinExistence type="predicted"/>